<dbReference type="CDD" id="cd00609">
    <property type="entry name" value="AAT_like"/>
    <property type="match status" value="1"/>
</dbReference>
<dbReference type="SUPFAM" id="SSF53383">
    <property type="entry name" value="PLP-dependent transferases"/>
    <property type="match status" value="1"/>
</dbReference>
<keyword evidence="1 3" id="KW-0808">Transferase</keyword>
<dbReference type="Pfam" id="PF00155">
    <property type="entry name" value="Aminotran_1_2"/>
    <property type="match status" value="1"/>
</dbReference>
<protein>
    <recommendedName>
        <fullName evidence="1">Aminotransferase</fullName>
        <ecNumber evidence="1">2.6.1.-</ecNumber>
    </recommendedName>
</protein>
<comment type="similarity">
    <text evidence="1">Belongs to the class-I pyridoxal-phosphate-dependent aminotransferase family.</text>
</comment>
<evidence type="ECO:0000259" key="2">
    <source>
        <dbReference type="Pfam" id="PF00155"/>
    </source>
</evidence>
<comment type="caution">
    <text evidence="3">The sequence shown here is derived from an EMBL/GenBank/DDBJ whole genome shotgun (WGS) entry which is preliminary data.</text>
</comment>
<dbReference type="PANTHER" id="PTHR42691">
    <property type="entry name" value="ASPARTATE AMINOTRANSFERASE YHDR-RELATED"/>
    <property type="match status" value="1"/>
</dbReference>
<dbReference type="InterPro" id="IPR015421">
    <property type="entry name" value="PyrdxlP-dep_Trfase_major"/>
</dbReference>
<sequence>MISEKYKAMLGGKSMIRTLSEFAAKRGAEIGYENVFDYSLGNPSVPVPQEFTDCCIRLLREKDPMQIHGYSPSLGIWSVREAVAASLNRRFGMDYGPEHIFMASGAAGALAHAFRAVTKPGDEIPTFAPFFPEYRPYVEGAGDVLKVVPADTETFQIHFEAFEELLNEKTAAVLINSPNNPSGIVYSEETLRRLADLLRQKQEEYGHDIFLISDEPYREIVFDGKTAPYVSSLYENTISCYSFSKSLSLPGERIGYVAVNPACREAETIVNMCGQISRGTGHNCPPSLIQLAVAEVIDRTADLSVYETNRNLLYDGLRGLGFTCVRPGGTFYIFPKALEEDANVFCQKALAYDLILVPGDTFGCPGYFRMAYCIDTEKVVRSLDALERFVRTEYGRQGQE</sequence>
<dbReference type="InterPro" id="IPR004838">
    <property type="entry name" value="NHTrfase_class1_PyrdxlP-BS"/>
</dbReference>
<dbReference type="InterPro" id="IPR004839">
    <property type="entry name" value="Aminotransferase_I/II_large"/>
</dbReference>
<dbReference type="GO" id="GO:0030170">
    <property type="term" value="F:pyridoxal phosphate binding"/>
    <property type="evidence" value="ECO:0007669"/>
    <property type="project" value="InterPro"/>
</dbReference>
<dbReference type="InterPro" id="IPR015424">
    <property type="entry name" value="PyrdxlP-dep_Trfase"/>
</dbReference>
<dbReference type="AlphaFoldDB" id="A0A9D2C8T5"/>
<dbReference type="Gene3D" id="3.40.640.10">
    <property type="entry name" value="Type I PLP-dependent aspartate aminotransferase-like (Major domain)"/>
    <property type="match status" value="1"/>
</dbReference>
<proteinExistence type="inferred from homology"/>
<dbReference type="PROSITE" id="PS00105">
    <property type="entry name" value="AA_TRANSFER_CLASS_1"/>
    <property type="match status" value="1"/>
</dbReference>
<organism evidence="3 4">
    <name type="scientific">Candidatus Eisenbergiella pullistercoris</name>
    <dbReference type="NCBI Taxonomy" id="2838555"/>
    <lineage>
        <taxon>Bacteria</taxon>
        <taxon>Bacillati</taxon>
        <taxon>Bacillota</taxon>
        <taxon>Clostridia</taxon>
        <taxon>Lachnospirales</taxon>
        <taxon>Lachnospiraceae</taxon>
        <taxon>Eisenbergiella</taxon>
    </lineage>
</organism>
<name>A0A9D2C8T5_9FIRM</name>
<comment type="cofactor">
    <cofactor evidence="1">
        <name>pyridoxal 5'-phosphate</name>
        <dbReference type="ChEBI" id="CHEBI:597326"/>
    </cofactor>
</comment>
<evidence type="ECO:0000313" key="4">
    <source>
        <dbReference type="Proteomes" id="UP000824007"/>
    </source>
</evidence>
<accession>A0A9D2C8T5</accession>
<dbReference type="GO" id="GO:0008483">
    <property type="term" value="F:transaminase activity"/>
    <property type="evidence" value="ECO:0007669"/>
    <property type="project" value="UniProtKB-KW"/>
</dbReference>
<dbReference type="PANTHER" id="PTHR42691:SF1">
    <property type="entry name" value="ASPARTATE AMINOTRANSFERASE YHDR-RELATED"/>
    <property type="match status" value="1"/>
</dbReference>
<dbReference type="Proteomes" id="UP000824007">
    <property type="component" value="Unassembled WGS sequence"/>
</dbReference>
<dbReference type="EMBL" id="DXDD01000177">
    <property type="protein sequence ID" value="HIY61856.1"/>
    <property type="molecule type" value="Genomic_DNA"/>
</dbReference>
<dbReference type="NCBIfam" id="NF005305">
    <property type="entry name" value="PRK06836.1"/>
    <property type="match status" value="1"/>
</dbReference>
<reference evidence="3" key="2">
    <citation type="submission" date="2021-04" db="EMBL/GenBank/DDBJ databases">
        <authorList>
            <person name="Gilroy R."/>
        </authorList>
    </citation>
    <scope>NUCLEOTIDE SEQUENCE</scope>
    <source>
        <strain evidence="3">ChiSxjej3B15-24422</strain>
    </source>
</reference>
<evidence type="ECO:0000313" key="3">
    <source>
        <dbReference type="EMBL" id="HIY61856.1"/>
    </source>
</evidence>
<evidence type="ECO:0000256" key="1">
    <source>
        <dbReference type="RuleBase" id="RU000481"/>
    </source>
</evidence>
<feature type="domain" description="Aminotransferase class I/classII large" evidence="2">
    <location>
        <begin position="60"/>
        <end position="385"/>
    </location>
</feature>
<dbReference type="EC" id="2.6.1.-" evidence="1"/>
<reference evidence="3" key="1">
    <citation type="journal article" date="2021" name="PeerJ">
        <title>Extensive microbial diversity within the chicken gut microbiome revealed by metagenomics and culture.</title>
        <authorList>
            <person name="Gilroy R."/>
            <person name="Ravi A."/>
            <person name="Getino M."/>
            <person name="Pursley I."/>
            <person name="Horton D.L."/>
            <person name="Alikhan N.F."/>
            <person name="Baker D."/>
            <person name="Gharbi K."/>
            <person name="Hall N."/>
            <person name="Watson M."/>
            <person name="Adriaenssens E.M."/>
            <person name="Foster-Nyarko E."/>
            <person name="Jarju S."/>
            <person name="Secka A."/>
            <person name="Antonio M."/>
            <person name="Oren A."/>
            <person name="Chaudhuri R.R."/>
            <person name="La Ragione R."/>
            <person name="Hildebrand F."/>
            <person name="Pallen M.J."/>
        </authorList>
    </citation>
    <scope>NUCLEOTIDE SEQUENCE</scope>
    <source>
        <strain evidence="3">ChiSxjej3B15-24422</strain>
    </source>
</reference>
<keyword evidence="1 3" id="KW-0032">Aminotransferase</keyword>
<gene>
    <name evidence="3" type="ORF">H9831_14475</name>
</gene>